<evidence type="ECO:0000259" key="2">
    <source>
        <dbReference type="Pfam" id="PF01757"/>
    </source>
</evidence>
<keyword evidence="1" id="KW-0472">Membrane</keyword>
<dbReference type="Proteomes" id="UP000812270">
    <property type="component" value="Unassembled WGS sequence"/>
</dbReference>
<reference evidence="3" key="1">
    <citation type="submission" date="2021-06" db="EMBL/GenBank/DDBJ databases">
        <authorList>
            <person name="Huq M.A."/>
        </authorList>
    </citation>
    <scope>NUCLEOTIDE SEQUENCE</scope>
    <source>
        <strain evidence="3">MAH-26</strain>
    </source>
</reference>
<dbReference type="PANTHER" id="PTHR23028:SF134">
    <property type="entry name" value="PUTATIVE (AFU_ORTHOLOGUE AFUA_4G08520)-RELATED"/>
    <property type="match status" value="1"/>
</dbReference>
<dbReference type="EMBL" id="JAHSPG010000016">
    <property type="protein sequence ID" value="MBV4359963.1"/>
    <property type="molecule type" value="Genomic_DNA"/>
</dbReference>
<accession>A0A9E2SBF7</accession>
<feature type="transmembrane region" description="Helical" evidence="1">
    <location>
        <begin position="119"/>
        <end position="143"/>
    </location>
</feature>
<feature type="transmembrane region" description="Helical" evidence="1">
    <location>
        <begin position="242"/>
        <end position="259"/>
    </location>
</feature>
<evidence type="ECO:0000313" key="3">
    <source>
        <dbReference type="EMBL" id="MBV4359963.1"/>
    </source>
</evidence>
<keyword evidence="3" id="KW-0808">Transferase</keyword>
<feature type="transmembrane region" description="Helical" evidence="1">
    <location>
        <begin position="53"/>
        <end position="76"/>
    </location>
</feature>
<keyword evidence="4" id="KW-1185">Reference proteome</keyword>
<feature type="transmembrane region" description="Helical" evidence="1">
    <location>
        <begin position="304"/>
        <end position="322"/>
    </location>
</feature>
<feature type="domain" description="Acyltransferase 3" evidence="2">
    <location>
        <begin position="25"/>
        <end position="349"/>
    </location>
</feature>
<name>A0A9E2SBF7_9BACT</name>
<keyword evidence="3" id="KW-0012">Acyltransferase</keyword>
<feature type="transmembrane region" description="Helical" evidence="1">
    <location>
        <begin position="96"/>
        <end position="113"/>
    </location>
</feature>
<comment type="caution">
    <text evidence="3">The sequence shown here is derived from an EMBL/GenBank/DDBJ whole genome shotgun (WGS) entry which is preliminary data.</text>
</comment>
<sequence>MQQELTLERKSANDLLKTKQHFEILDGLRGVAAIAVVVYHFMEIAVPDYNNCFIAHAYLAVDFFFCLSGFVIAYAYDNRLQKIGTTAFLKLRFIRLHPLVVIGSVLGLLTFIFDPFSNLWLSYSGKVIVMFVTACLMIPYAVVPERYFNLFHLNPPTWSLFWEYVINVVYAFVLVKLSKKVLLVLTIISAALVVYVSYKWKILSLGWGITDSNWIGGPVRVSFSFLMGMVIYRYGWIIKSKLGFIPIAILTLLAFLFPWSDKTAWIVDPVIAIIYLPLMVSLGAGAHLRSGVKKICKFSGDISYPLYMVHYPFIWIFFSWVAKAKPDIKEMTPVIIVGTVLLLAFAYLVLKFVDEPIRKYLRKKLIKA</sequence>
<feature type="transmembrane region" description="Helical" evidence="1">
    <location>
        <begin position="265"/>
        <end position="284"/>
    </location>
</feature>
<evidence type="ECO:0000256" key="1">
    <source>
        <dbReference type="SAM" id="Phobius"/>
    </source>
</evidence>
<dbReference type="AlphaFoldDB" id="A0A9E2SBF7"/>
<dbReference type="GO" id="GO:0016747">
    <property type="term" value="F:acyltransferase activity, transferring groups other than amino-acyl groups"/>
    <property type="evidence" value="ECO:0007669"/>
    <property type="project" value="InterPro"/>
</dbReference>
<protein>
    <submittedName>
        <fullName evidence="3">Acyltransferase</fullName>
    </submittedName>
</protein>
<feature type="transmembrane region" description="Helical" evidence="1">
    <location>
        <begin position="334"/>
        <end position="353"/>
    </location>
</feature>
<keyword evidence="1" id="KW-0812">Transmembrane</keyword>
<feature type="transmembrane region" description="Helical" evidence="1">
    <location>
        <begin position="181"/>
        <end position="198"/>
    </location>
</feature>
<gene>
    <name evidence="3" type="ORF">KTO63_22550</name>
</gene>
<dbReference type="InterPro" id="IPR002656">
    <property type="entry name" value="Acyl_transf_3_dom"/>
</dbReference>
<keyword evidence="1" id="KW-1133">Transmembrane helix</keyword>
<dbReference type="InterPro" id="IPR050879">
    <property type="entry name" value="Acyltransferase_3"/>
</dbReference>
<organism evidence="3 4">
    <name type="scientific">Pinibacter aurantiacus</name>
    <dbReference type="NCBI Taxonomy" id="2851599"/>
    <lineage>
        <taxon>Bacteria</taxon>
        <taxon>Pseudomonadati</taxon>
        <taxon>Bacteroidota</taxon>
        <taxon>Chitinophagia</taxon>
        <taxon>Chitinophagales</taxon>
        <taxon>Chitinophagaceae</taxon>
        <taxon>Pinibacter</taxon>
    </lineage>
</organism>
<proteinExistence type="predicted"/>
<dbReference type="PANTHER" id="PTHR23028">
    <property type="entry name" value="ACETYLTRANSFERASE"/>
    <property type="match status" value="1"/>
</dbReference>
<evidence type="ECO:0000313" key="4">
    <source>
        <dbReference type="Proteomes" id="UP000812270"/>
    </source>
</evidence>
<dbReference type="Pfam" id="PF01757">
    <property type="entry name" value="Acyl_transf_3"/>
    <property type="match status" value="1"/>
</dbReference>
<feature type="transmembrane region" description="Helical" evidence="1">
    <location>
        <begin position="218"/>
        <end position="235"/>
    </location>
</feature>